<feature type="region of interest" description="Disordered" evidence="1">
    <location>
        <begin position="1"/>
        <end position="37"/>
    </location>
</feature>
<proteinExistence type="predicted"/>
<evidence type="ECO:0000256" key="1">
    <source>
        <dbReference type="SAM" id="MobiDB-lite"/>
    </source>
</evidence>
<evidence type="ECO:0000313" key="2">
    <source>
        <dbReference type="EMBL" id="GIX79388.1"/>
    </source>
</evidence>
<dbReference type="Proteomes" id="UP001054837">
    <property type="component" value="Unassembled WGS sequence"/>
</dbReference>
<dbReference type="EMBL" id="BPLQ01001176">
    <property type="protein sequence ID" value="GIX79388.1"/>
    <property type="molecule type" value="Genomic_DNA"/>
</dbReference>
<protein>
    <submittedName>
        <fullName evidence="2">Uncharacterized protein</fullName>
    </submittedName>
</protein>
<reference evidence="2 3" key="1">
    <citation type="submission" date="2021-06" db="EMBL/GenBank/DDBJ databases">
        <title>Caerostris darwini draft genome.</title>
        <authorList>
            <person name="Kono N."/>
            <person name="Arakawa K."/>
        </authorList>
    </citation>
    <scope>NUCLEOTIDE SEQUENCE [LARGE SCALE GENOMIC DNA]</scope>
</reference>
<name>A0AAV4N4N3_9ARAC</name>
<evidence type="ECO:0000313" key="3">
    <source>
        <dbReference type="Proteomes" id="UP001054837"/>
    </source>
</evidence>
<dbReference type="AlphaFoldDB" id="A0AAV4N4N3"/>
<accession>A0AAV4N4N3</accession>
<gene>
    <name evidence="2" type="ORF">CDAR_228431</name>
</gene>
<feature type="compositionally biased region" description="Basic residues" evidence="1">
    <location>
        <begin position="27"/>
        <end position="37"/>
    </location>
</feature>
<keyword evidence="3" id="KW-1185">Reference proteome</keyword>
<sequence length="122" mass="13676">MEAIAWGAPSKTGREPEEGAALSGRVQQKKRKGKTLNKKGRNVSFQCRADPCVRSMLCLRSTALFNMRALCGNPGIHSSLDSLAKKSINLQIKGMDFLLKNCWKKWRDYRPDGMGSLKNEVY</sequence>
<organism evidence="2 3">
    <name type="scientific">Caerostris darwini</name>
    <dbReference type="NCBI Taxonomy" id="1538125"/>
    <lineage>
        <taxon>Eukaryota</taxon>
        <taxon>Metazoa</taxon>
        <taxon>Ecdysozoa</taxon>
        <taxon>Arthropoda</taxon>
        <taxon>Chelicerata</taxon>
        <taxon>Arachnida</taxon>
        <taxon>Araneae</taxon>
        <taxon>Araneomorphae</taxon>
        <taxon>Entelegynae</taxon>
        <taxon>Araneoidea</taxon>
        <taxon>Araneidae</taxon>
        <taxon>Caerostris</taxon>
    </lineage>
</organism>
<comment type="caution">
    <text evidence="2">The sequence shown here is derived from an EMBL/GenBank/DDBJ whole genome shotgun (WGS) entry which is preliminary data.</text>
</comment>